<dbReference type="PROSITE" id="PS00741">
    <property type="entry name" value="DH_1"/>
    <property type="match status" value="1"/>
</dbReference>
<dbReference type="RefSeq" id="XP_034237863.1">
    <property type="nucleotide sequence ID" value="XM_034381972.1"/>
</dbReference>
<dbReference type="SUPFAM" id="SSF50156">
    <property type="entry name" value="PDZ domain-like"/>
    <property type="match status" value="1"/>
</dbReference>
<dbReference type="CDD" id="cd01230">
    <property type="entry name" value="PH1_Tiam1_2"/>
    <property type="match status" value="1"/>
</dbReference>
<feature type="compositionally biased region" description="Basic and acidic residues" evidence="3">
    <location>
        <begin position="717"/>
        <end position="739"/>
    </location>
</feature>
<dbReference type="InterPro" id="IPR001331">
    <property type="entry name" value="GDS_CDC24_CS"/>
</dbReference>
<dbReference type="Gene3D" id="2.30.42.10">
    <property type="match status" value="1"/>
</dbReference>
<dbReference type="InterPro" id="IPR000697">
    <property type="entry name" value="WH1/EVH1_dom"/>
</dbReference>
<dbReference type="InterPro" id="IPR001478">
    <property type="entry name" value="PDZ"/>
</dbReference>
<dbReference type="InterPro" id="IPR040655">
    <property type="entry name" value="TIAM1_CC-Ex"/>
</dbReference>
<feature type="region of interest" description="Disordered" evidence="3">
    <location>
        <begin position="497"/>
        <end position="531"/>
    </location>
</feature>
<feature type="region of interest" description="Disordered" evidence="3">
    <location>
        <begin position="545"/>
        <end position="619"/>
    </location>
</feature>
<dbReference type="Pfam" id="PF23014">
    <property type="entry name" value="PH_Tiam1"/>
    <property type="match status" value="1"/>
</dbReference>
<evidence type="ECO:0000256" key="2">
    <source>
        <dbReference type="ARBA" id="ARBA00022737"/>
    </source>
</evidence>
<feature type="region of interest" description="Disordered" evidence="3">
    <location>
        <begin position="149"/>
        <end position="266"/>
    </location>
</feature>
<feature type="compositionally biased region" description="Low complexity" evidence="3">
    <location>
        <begin position="1987"/>
        <end position="2000"/>
    </location>
</feature>
<feature type="compositionally biased region" description="Polar residues" evidence="3">
    <location>
        <begin position="177"/>
        <end position="194"/>
    </location>
</feature>
<feature type="compositionally biased region" description="Low complexity" evidence="3">
    <location>
        <begin position="769"/>
        <end position="787"/>
    </location>
</feature>
<dbReference type="SMART" id="SM00228">
    <property type="entry name" value="PDZ"/>
    <property type="match status" value="1"/>
</dbReference>
<dbReference type="GO" id="GO:0005085">
    <property type="term" value="F:guanyl-nucleotide exchange factor activity"/>
    <property type="evidence" value="ECO:0007669"/>
    <property type="project" value="UniProtKB-KW"/>
</dbReference>
<feature type="domain" description="WH1" evidence="7">
    <location>
        <begin position="26"/>
        <end position="144"/>
    </location>
</feature>
<evidence type="ECO:0000259" key="6">
    <source>
        <dbReference type="PROSITE" id="PS50106"/>
    </source>
</evidence>
<dbReference type="Pfam" id="PF00621">
    <property type="entry name" value="RhoGEF"/>
    <property type="match status" value="1"/>
</dbReference>
<dbReference type="PROSITE" id="PS50229">
    <property type="entry name" value="WH1"/>
    <property type="match status" value="1"/>
</dbReference>
<evidence type="ECO:0000259" key="7">
    <source>
        <dbReference type="PROSITE" id="PS50229"/>
    </source>
</evidence>
<dbReference type="PANTHER" id="PTHR46001">
    <property type="entry name" value="TIAM (MAMMALIAN TUMOR INVASION AND METASTASIS FACTOR) HOMOLOG"/>
    <property type="match status" value="1"/>
</dbReference>
<sequence length="2098" mass="231942">MGNKLSCSCAPLIRKAYRYEDSPWQGARRRDGHLLRLWAEVFHVSASGAGTVKWQQVSEDLVPVNITCIQDQPECVFHITAYNSQVDKILDVRLVQPGTRIGQASECFVYWKDPMTNDTWGLNFTSPIDAKQFRECCVSIRGPRCRSMASAPLSRNASGSAHSSNAPSRAPSRAQSTTHSPSFKFSRKASSSYSLKLEPPNKQKVKVKRKPVSTPASPSRAREPQCTCMTPEQYARLRAQDPRYRASSTLPRAQTRSLDEGTGSKVAAATSSTSLYDNMGASTSGAQGHQGALQVGQQGTLRGQGGQVAGQQGGQTAGQQGQPVPAARASTETTTTAQVGAQATPGKVCTATQAGDGFSVEQGSKSEGTQVGESELTSGKPRHHHILQATKSMDYQDSADLVREAELRAAQHNMAYNNNNNNNNNINNNFQSMRRSAAANKMSKSTDDMRAQEVCLGNLGVDSNTLKRMLKPMTSHESPATSPEMTRRRYNHYNHHNHFNNNTMDPRRPPPRFSASRSSHEIGRGGYPQNRGLYLDLERNGPPGMVSVGVGPGQGMGGDISPPSDNVLFDNQCYATTPSSSNGNSDMENPPGSQSHSGPRRPGHHNGPNGGGNNSGSPTSRLLLEYEMHLRNTLAKGMDAESYSLHTFEALLSQSMENLEFAESLPGVNSRSPYPSRRRKHPYGPGSAASINKCSTLPAHLSHRLSVERPGSSREGYYSDRNELARERERERERERGYLSDHNSSSRCASCLGESARAQWFRHSDGWRSGSSAYGSGTSSTMTSTLGPPQHHMSLQRGHRRSPWDSLPSLRHDSNDSSYKGSSFDQRSMLDRQDSLRSDYLSDRDTRYGIVQQASIESTDSRLCYLTSSEISDDDRMSLTTAVSDDDDGESAHNSPYRAKQTGTAAASFNCTGAVRKAGFLSVKKWLLRKKHQIELARKRGWKGYWVCLKGTTLLFYPCDSREGRSVEAAPKHLIIVDGAIMQPIPEHPKRDYIFCLSTAFGDAYLFQAPCQIELENWVNSIHSACAAAFARHRGKTGTLHLLQEEIFRLEKAIESDHKLKHMADLQQCVVSDPETRAQLSNQIMQWEENVERLHCEQFRLRCYMASLQNGELPNPKSLLTHVSRGTKTTLNKLGVFTVSSFHAFICARSPSLLNNLLAGRGATKRRPPVLSRSNSGSSRRSLQVGSREENERTVKVSLPEGQFAHVYLREGMTVEEFLASACGRKNLNAMEHFVRVKKRRDMEDHNYFVPHRNDPIETYLHTHEVVEVCAKILYQVELQRKSLDQMWGFSVEAELMENADRQDELCCYVSRVEDKSVAMHSGIIKSDEIMVINGAIVSDLDMMYLESVLQEEQSLCMMMRSSRTEPPDLATIMRATDDIIDSLVCPPPPSEPPVISEEMISGLIVPAPGWSKEMYSPDGDVSPLPPGMESQGKVASRANSFEIENLLKTAEQVTGFCRSPVEARKCSPTGSMSMAAQAHAQVLLAPTGRMLTDAEKLRKVVLELVETERTYVKHLNNLLENYLEPLKKETFLSLAEINALFGNIQEIVTFQRQFLHNLDEAIEMEPDFLKFDHPNQFKNVLFSVGSAFLYYVNHFKLYSSFCASHSKAQKVLHPNEGNQALREFLATRNPRQQHSSTLESYLIKPIQRILKYPLLLQQLRNLTDPQSEQHVHLVEALKGMEKVAEHINEMQRIHEEYGAIFDHLFRQHQKSCKQPIDLSPGDLLYYGGVEWLNISDFLGKIKKGLELHAMCFVFKSAVVFLCKERLRQKKKLIGVSSKGSSSEVEIIRYQVLIPVTEVQVRASSAKDMDSHFLWELIHLRSQVQRRSEKVYVLSNSTAEFRNAFLKTIRQIIRESVRNMSLPAVKPGSGDSVPDDKGTALAAGLRTAKAVSGAACASGALILAGSQTLGKTKRGGKNAQRHSAGNIDLDSVDSDSTPLAAAPAQSGQFRGRSKTVSDAHEEHHPGDRGKGEGDVGTKSEGEDELHAVAPAAAAAAKGKAGTLGRTPNHLTLSTTSTLSAGSTGSQARLIQSSQHPENYQPPLVKDLGSPVWKPRDMVGFGESTTLPRKSKPSTSSDGARVVYEEFPSATLRSTRSHK</sequence>
<dbReference type="OrthoDB" id="8059989at2759"/>
<evidence type="ECO:0000256" key="1">
    <source>
        <dbReference type="ARBA" id="ARBA00022658"/>
    </source>
</evidence>
<evidence type="ECO:0000259" key="4">
    <source>
        <dbReference type="PROSITE" id="PS50003"/>
    </source>
</evidence>
<evidence type="ECO:0000313" key="11">
    <source>
        <dbReference type="RefSeq" id="XP_034237862.1"/>
    </source>
</evidence>
<evidence type="ECO:0000313" key="10">
    <source>
        <dbReference type="RefSeq" id="XP_034237861.1"/>
    </source>
</evidence>
<dbReference type="SMART" id="SM00325">
    <property type="entry name" value="RhoGEF"/>
    <property type="match status" value="1"/>
</dbReference>
<feature type="compositionally biased region" description="Basic and acidic residues" evidence="3">
    <location>
        <begin position="1955"/>
        <end position="1986"/>
    </location>
</feature>
<dbReference type="InterPro" id="IPR035899">
    <property type="entry name" value="DBL_dom_sf"/>
</dbReference>
<dbReference type="SMART" id="SM00233">
    <property type="entry name" value="PH"/>
    <property type="match status" value="2"/>
</dbReference>
<feature type="compositionally biased region" description="Polar residues" evidence="3">
    <location>
        <begin position="361"/>
        <end position="377"/>
    </location>
</feature>
<feature type="compositionally biased region" description="Polar residues" evidence="3">
    <location>
        <begin position="2026"/>
        <end position="2037"/>
    </location>
</feature>
<feature type="domain" description="RBD" evidence="8">
    <location>
        <begin position="1193"/>
        <end position="1260"/>
    </location>
</feature>
<feature type="compositionally biased region" description="Low complexity" evidence="3">
    <location>
        <begin position="317"/>
        <end position="344"/>
    </location>
</feature>
<dbReference type="PROSITE" id="PS50106">
    <property type="entry name" value="PDZ"/>
    <property type="match status" value="1"/>
</dbReference>
<keyword evidence="1" id="KW-0344">Guanine-nucleotide releasing factor</keyword>
<feature type="compositionally biased region" description="Polar residues" evidence="3">
    <location>
        <begin position="816"/>
        <end position="826"/>
    </location>
</feature>
<evidence type="ECO:0000259" key="5">
    <source>
        <dbReference type="PROSITE" id="PS50010"/>
    </source>
</evidence>
<evidence type="ECO:0000256" key="3">
    <source>
        <dbReference type="SAM" id="MobiDB-lite"/>
    </source>
</evidence>
<reference evidence="10 11" key="1">
    <citation type="submission" date="2025-04" db="UniProtKB">
        <authorList>
            <consortium name="RefSeq"/>
        </authorList>
    </citation>
    <scope>IDENTIFICATION</scope>
    <source>
        <tissue evidence="10 11">Total insect</tissue>
    </source>
</reference>
<dbReference type="GO" id="GO:0007264">
    <property type="term" value="P:small GTPase-mediated signal transduction"/>
    <property type="evidence" value="ECO:0007669"/>
    <property type="project" value="InterPro"/>
</dbReference>
<dbReference type="Pfam" id="PF18385">
    <property type="entry name" value="Tiam_CC_Ex"/>
    <property type="match status" value="1"/>
</dbReference>
<keyword evidence="9" id="KW-1185">Reference proteome</keyword>
<proteinExistence type="predicted"/>
<gene>
    <name evidence="10 11 12" type="primary">LOC117643234</name>
</gene>
<feature type="compositionally biased region" description="Low complexity" evidence="3">
    <location>
        <begin position="2010"/>
        <end position="2025"/>
    </location>
</feature>
<evidence type="ECO:0000259" key="8">
    <source>
        <dbReference type="PROSITE" id="PS50898"/>
    </source>
</evidence>
<dbReference type="RefSeq" id="XP_034237861.1">
    <property type="nucleotide sequence ID" value="XM_034381970.1"/>
</dbReference>
<organism evidence="12">
    <name type="scientific">Thrips palmi</name>
    <name type="common">Melon thrips</name>
    <dbReference type="NCBI Taxonomy" id="161013"/>
    <lineage>
        <taxon>Eukaryota</taxon>
        <taxon>Metazoa</taxon>
        <taxon>Ecdysozoa</taxon>
        <taxon>Arthropoda</taxon>
        <taxon>Hexapoda</taxon>
        <taxon>Insecta</taxon>
        <taxon>Pterygota</taxon>
        <taxon>Neoptera</taxon>
        <taxon>Paraneoptera</taxon>
        <taxon>Thysanoptera</taxon>
        <taxon>Terebrantia</taxon>
        <taxon>Thripoidea</taxon>
        <taxon>Thripidae</taxon>
        <taxon>Thrips</taxon>
    </lineage>
</organism>
<feature type="compositionally biased region" description="Gly residues" evidence="3">
    <location>
        <begin position="302"/>
        <end position="316"/>
    </location>
</feature>
<dbReference type="RefSeq" id="XP_034237862.1">
    <property type="nucleotide sequence ID" value="XM_034381971.1"/>
</dbReference>
<dbReference type="InterPro" id="IPR003116">
    <property type="entry name" value="RBD_dom"/>
</dbReference>
<feature type="domain" description="PH" evidence="4">
    <location>
        <begin position="914"/>
        <end position="1027"/>
    </location>
</feature>
<dbReference type="KEGG" id="tpal:117643234"/>
<feature type="domain" description="PDZ" evidence="6">
    <location>
        <begin position="1276"/>
        <end position="1352"/>
    </location>
</feature>
<dbReference type="SMART" id="SM00461">
    <property type="entry name" value="WH1"/>
    <property type="match status" value="1"/>
</dbReference>
<dbReference type="PROSITE" id="PS50003">
    <property type="entry name" value="PH_DOMAIN"/>
    <property type="match status" value="1"/>
</dbReference>
<name>A0A6P8YDU2_THRPL</name>
<dbReference type="InterPro" id="IPR001849">
    <property type="entry name" value="PH_domain"/>
</dbReference>
<feature type="region of interest" description="Disordered" evidence="3">
    <location>
        <begin position="1909"/>
        <end position="2081"/>
    </location>
</feature>
<dbReference type="Gene3D" id="2.30.29.30">
    <property type="entry name" value="Pleckstrin-homology domain (PH domain)/Phosphotyrosine-binding domain (PTB)"/>
    <property type="match status" value="3"/>
</dbReference>
<feature type="region of interest" description="Disordered" evidence="3">
    <location>
        <begin position="1164"/>
        <end position="1193"/>
    </location>
</feature>
<dbReference type="InterPro" id="IPR011993">
    <property type="entry name" value="PH-like_dom_sf"/>
</dbReference>
<accession>A0A6P8YDU2</accession>
<feature type="region of interest" description="Disordered" evidence="3">
    <location>
        <begin position="664"/>
        <end position="691"/>
    </location>
</feature>
<dbReference type="Pfam" id="PF00169">
    <property type="entry name" value="PH"/>
    <property type="match status" value="1"/>
</dbReference>
<feature type="compositionally biased region" description="Polar residues" evidence="3">
    <location>
        <begin position="246"/>
        <end position="256"/>
    </location>
</feature>
<dbReference type="PANTHER" id="PTHR46001:SF3">
    <property type="entry name" value="PROTEIN STILL LIFE, ISOFORM SIF TYPE 1"/>
    <property type="match status" value="1"/>
</dbReference>
<feature type="region of interest" description="Disordered" evidence="3">
    <location>
        <begin position="301"/>
        <end position="380"/>
    </location>
</feature>
<dbReference type="SUPFAM" id="SSF48065">
    <property type="entry name" value="DBL homology domain (DH-domain)"/>
    <property type="match status" value="1"/>
</dbReference>
<feature type="region of interest" description="Disordered" evidence="3">
    <location>
        <begin position="767"/>
        <end position="828"/>
    </location>
</feature>
<evidence type="ECO:0000313" key="12">
    <source>
        <dbReference type="RefSeq" id="XP_034237863.1"/>
    </source>
</evidence>
<dbReference type="PROSITE" id="PS50898">
    <property type="entry name" value="RBD"/>
    <property type="match status" value="1"/>
</dbReference>
<dbReference type="PROSITE" id="PS50010">
    <property type="entry name" value="DH_2"/>
    <property type="match status" value="1"/>
</dbReference>
<dbReference type="GeneID" id="117643234"/>
<dbReference type="FunFam" id="2.30.29.30:FF:000337">
    <property type="entry name" value="Protein still life, isoform SIF type"/>
    <property type="match status" value="1"/>
</dbReference>
<feature type="region of interest" description="Disordered" evidence="3">
    <location>
        <begin position="703"/>
        <end position="748"/>
    </location>
</feature>
<dbReference type="Proteomes" id="UP000515158">
    <property type="component" value="Unplaced"/>
</dbReference>
<feature type="compositionally biased region" description="Polar residues" evidence="3">
    <location>
        <begin position="573"/>
        <end position="595"/>
    </location>
</feature>
<dbReference type="InterPro" id="IPR055230">
    <property type="entry name" value="PH_Tiam1/2"/>
</dbReference>
<dbReference type="Gene3D" id="6.10.140.680">
    <property type="match status" value="1"/>
</dbReference>
<feature type="domain" description="DH" evidence="5">
    <location>
        <begin position="1497"/>
        <end position="1691"/>
    </location>
</feature>
<dbReference type="CDD" id="cd00160">
    <property type="entry name" value="RhoGEF"/>
    <property type="match status" value="1"/>
</dbReference>
<dbReference type="CDD" id="cd01255">
    <property type="entry name" value="PH2_Tiam1_2"/>
    <property type="match status" value="1"/>
</dbReference>
<dbReference type="SMART" id="SM00455">
    <property type="entry name" value="RBD"/>
    <property type="match status" value="1"/>
</dbReference>
<dbReference type="Gene3D" id="1.20.900.10">
    <property type="entry name" value="Dbl homology (DH) domain"/>
    <property type="match status" value="1"/>
</dbReference>
<feature type="compositionally biased region" description="Low complexity" evidence="3">
    <location>
        <begin position="160"/>
        <end position="176"/>
    </location>
</feature>
<dbReference type="InterPro" id="IPR043537">
    <property type="entry name" value="Tiam1/Tiam2/Sif"/>
</dbReference>
<feature type="compositionally biased region" description="Polar residues" evidence="3">
    <location>
        <begin position="2062"/>
        <end position="2077"/>
    </location>
</feature>
<dbReference type="FunFam" id="2.30.29.30:FF:000065">
    <property type="entry name" value="T cell lymphoma invasion and metastasis 1"/>
    <property type="match status" value="1"/>
</dbReference>
<dbReference type="CTD" id="43892"/>
<dbReference type="Pfam" id="PF02196">
    <property type="entry name" value="RBD"/>
    <property type="match status" value="1"/>
</dbReference>
<protein>
    <submittedName>
        <fullName evidence="10 11">Protein still life, isoform SIF type 1 isoform X1</fullName>
    </submittedName>
</protein>
<dbReference type="InterPro" id="IPR036034">
    <property type="entry name" value="PDZ_sf"/>
</dbReference>
<keyword evidence="2" id="KW-0677">Repeat</keyword>
<evidence type="ECO:0000313" key="9">
    <source>
        <dbReference type="Proteomes" id="UP000515158"/>
    </source>
</evidence>
<dbReference type="SUPFAM" id="SSF50729">
    <property type="entry name" value="PH domain-like"/>
    <property type="match status" value="3"/>
</dbReference>
<dbReference type="InterPro" id="IPR000219">
    <property type="entry name" value="DH_dom"/>
</dbReference>
<feature type="compositionally biased region" description="Basic residues" evidence="3">
    <location>
        <begin position="1911"/>
        <end position="1920"/>
    </location>
</feature>
<feature type="compositionally biased region" description="Low complexity" evidence="3">
    <location>
        <begin position="1172"/>
        <end position="1182"/>
    </location>
</feature>